<reference evidence="11" key="1">
    <citation type="journal article" date="2019" name="Int. J. Syst. Evol. Microbiol.">
        <title>The Global Catalogue of Microorganisms (GCM) 10K type strain sequencing project: providing services to taxonomists for standard genome sequencing and annotation.</title>
        <authorList>
            <consortium name="The Broad Institute Genomics Platform"/>
            <consortium name="The Broad Institute Genome Sequencing Center for Infectious Disease"/>
            <person name="Wu L."/>
            <person name="Ma J."/>
        </authorList>
    </citation>
    <scope>NUCLEOTIDE SEQUENCE [LARGE SCALE GENOMIC DNA]</scope>
    <source>
        <strain evidence="11">CGMCC 4.1542</strain>
    </source>
</reference>
<keyword evidence="5 7" id="KW-1133">Transmembrane helix</keyword>
<evidence type="ECO:0000256" key="7">
    <source>
        <dbReference type="RuleBase" id="RU363032"/>
    </source>
</evidence>
<dbReference type="InterPro" id="IPR035906">
    <property type="entry name" value="MetI-like_sf"/>
</dbReference>
<dbReference type="PANTHER" id="PTHR43744">
    <property type="entry name" value="ABC TRANSPORTER PERMEASE PROTEIN MG189-RELATED-RELATED"/>
    <property type="match status" value="1"/>
</dbReference>
<feature type="transmembrane region" description="Helical" evidence="7">
    <location>
        <begin position="99"/>
        <end position="119"/>
    </location>
</feature>
<evidence type="ECO:0000256" key="1">
    <source>
        <dbReference type="ARBA" id="ARBA00004651"/>
    </source>
</evidence>
<dbReference type="PANTHER" id="PTHR43744:SF12">
    <property type="entry name" value="ABC TRANSPORTER PERMEASE PROTEIN MG189-RELATED"/>
    <property type="match status" value="1"/>
</dbReference>
<evidence type="ECO:0000313" key="11">
    <source>
        <dbReference type="Proteomes" id="UP001595855"/>
    </source>
</evidence>
<dbReference type="CDD" id="cd06261">
    <property type="entry name" value="TM_PBP2"/>
    <property type="match status" value="1"/>
</dbReference>
<evidence type="ECO:0000256" key="5">
    <source>
        <dbReference type="ARBA" id="ARBA00022989"/>
    </source>
</evidence>
<evidence type="ECO:0000256" key="8">
    <source>
        <dbReference type="SAM" id="MobiDB-lite"/>
    </source>
</evidence>
<feature type="domain" description="ABC transmembrane type-1" evidence="9">
    <location>
        <begin position="96"/>
        <end position="287"/>
    </location>
</feature>
<dbReference type="PROSITE" id="PS50928">
    <property type="entry name" value="ABC_TM1"/>
    <property type="match status" value="1"/>
</dbReference>
<feature type="transmembrane region" description="Helical" evidence="7">
    <location>
        <begin position="207"/>
        <end position="229"/>
    </location>
</feature>
<gene>
    <name evidence="10" type="ORF">ACFPRC_00540</name>
</gene>
<comment type="subcellular location">
    <subcellularLocation>
        <location evidence="1 7">Cell membrane</location>
        <topology evidence="1 7">Multi-pass membrane protein</topology>
    </subcellularLocation>
</comment>
<dbReference type="SUPFAM" id="SSF161098">
    <property type="entry name" value="MetI-like"/>
    <property type="match status" value="1"/>
</dbReference>
<evidence type="ECO:0000256" key="2">
    <source>
        <dbReference type="ARBA" id="ARBA00022448"/>
    </source>
</evidence>
<keyword evidence="11" id="KW-1185">Reference proteome</keyword>
<dbReference type="RefSeq" id="WP_271413774.1">
    <property type="nucleotide sequence ID" value="NZ_BAAATN010000014.1"/>
</dbReference>
<feature type="transmembrane region" description="Helical" evidence="7">
    <location>
        <begin position="33"/>
        <end position="54"/>
    </location>
</feature>
<comment type="caution">
    <text evidence="10">The sequence shown here is derived from an EMBL/GenBank/DDBJ whole genome shotgun (WGS) entry which is preliminary data.</text>
</comment>
<keyword evidence="3" id="KW-1003">Cell membrane</keyword>
<dbReference type="Gene3D" id="1.10.3720.10">
    <property type="entry name" value="MetI-like"/>
    <property type="match status" value="1"/>
</dbReference>
<keyword evidence="6 7" id="KW-0472">Membrane</keyword>
<proteinExistence type="inferred from homology"/>
<dbReference type="Proteomes" id="UP001595855">
    <property type="component" value="Unassembled WGS sequence"/>
</dbReference>
<evidence type="ECO:0000313" key="10">
    <source>
        <dbReference type="EMBL" id="MFC5013358.1"/>
    </source>
</evidence>
<keyword evidence="2 7" id="KW-0813">Transport</keyword>
<evidence type="ECO:0000256" key="6">
    <source>
        <dbReference type="ARBA" id="ARBA00023136"/>
    </source>
</evidence>
<feature type="region of interest" description="Disordered" evidence="8">
    <location>
        <begin position="1"/>
        <end position="25"/>
    </location>
</feature>
<sequence length="301" mass="32680">MSLLSTSTSTSTRKSTSTPAARARRDTDLPSRMTVTTLLVLSAFYFLFPLWWLLVSATKPFGDQFTGTGLWFDGFGLLDNIARLSSQDGGIFWRWMLNSVLYCGVGALFGTAFSALAGFALAKYRFPGRGFLFGVVLAAVLIPKVLFTLPLYLMFSGVGLIDNPLAVLLPSVVSPFGVYLSRVFAAQTVPDEVLEAGRLDGAGEFRIFRTIGVRMMLPALVTIFLFQFVEIWNNYLLPAMVLGDDRLQPVTVGLVGWNASHVAVPPPLVVIGSLVSVVPLLIAFLALQRSWRAGMTAGAVK</sequence>
<evidence type="ECO:0000256" key="4">
    <source>
        <dbReference type="ARBA" id="ARBA00022692"/>
    </source>
</evidence>
<dbReference type="EMBL" id="JBHSJO010000001">
    <property type="protein sequence ID" value="MFC5013358.1"/>
    <property type="molecule type" value="Genomic_DNA"/>
</dbReference>
<organism evidence="10 11">
    <name type="scientific">Streptomyces lienomycini</name>
    <dbReference type="NCBI Taxonomy" id="284035"/>
    <lineage>
        <taxon>Bacteria</taxon>
        <taxon>Bacillati</taxon>
        <taxon>Actinomycetota</taxon>
        <taxon>Actinomycetes</taxon>
        <taxon>Kitasatosporales</taxon>
        <taxon>Streptomycetaceae</taxon>
        <taxon>Streptomyces</taxon>
    </lineage>
</organism>
<evidence type="ECO:0000259" key="9">
    <source>
        <dbReference type="PROSITE" id="PS50928"/>
    </source>
</evidence>
<evidence type="ECO:0000256" key="3">
    <source>
        <dbReference type="ARBA" id="ARBA00022475"/>
    </source>
</evidence>
<comment type="similarity">
    <text evidence="7">Belongs to the binding-protein-dependent transport system permease family.</text>
</comment>
<dbReference type="Pfam" id="PF00528">
    <property type="entry name" value="BPD_transp_1"/>
    <property type="match status" value="1"/>
</dbReference>
<dbReference type="InterPro" id="IPR000515">
    <property type="entry name" value="MetI-like"/>
</dbReference>
<protein>
    <submittedName>
        <fullName evidence="10">Carbohydrate ABC transporter permease</fullName>
    </submittedName>
</protein>
<name>A0ABV9WKE3_9ACTN</name>
<keyword evidence="4 7" id="KW-0812">Transmembrane</keyword>
<feature type="transmembrane region" description="Helical" evidence="7">
    <location>
        <begin position="131"/>
        <end position="153"/>
    </location>
</feature>
<feature type="transmembrane region" description="Helical" evidence="7">
    <location>
        <begin position="268"/>
        <end position="287"/>
    </location>
</feature>
<accession>A0ABV9WKE3</accession>
<feature type="compositionally biased region" description="Low complexity" evidence="8">
    <location>
        <begin position="1"/>
        <end position="21"/>
    </location>
</feature>